<evidence type="ECO:0000256" key="8">
    <source>
        <dbReference type="ARBA" id="ARBA00030686"/>
    </source>
</evidence>
<dbReference type="AlphaFoldDB" id="E7RUL5"/>
<proteinExistence type="inferred from homology"/>
<feature type="active site" description="Proton acceptor" evidence="10">
    <location>
        <position position="335"/>
    </location>
</feature>
<dbReference type="Gene3D" id="3.40.50.10210">
    <property type="match status" value="1"/>
</dbReference>
<dbReference type="PANTHER" id="PTHR43463:SF1">
    <property type="entry name" value="NICOTINATE-NUCLEOTIDE--DIMETHYLBENZIMIDAZOLE PHOSPHORIBOSYLTRANSFERASE"/>
    <property type="match status" value="1"/>
</dbReference>
<comment type="caution">
    <text evidence="11">The sequence shown here is derived from an EMBL/GenBank/DDBJ whole genome shotgun (WGS) entry which is preliminary data.</text>
</comment>
<evidence type="ECO:0000256" key="1">
    <source>
        <dbReference type="ARBA" id="ARBA00005049"/>
    </source>
</evidence>
<evidence type="ECO:0000256" key="5">
    <source>
        <dbReference type="ARBA" id="ARBA00022573"/>
    </source>
</evidence>
<dbReference type="Gene3D" id="1.10.1610.10">
    <property type="match status" value="1"/>
</dbReference>
<keyword evidence="5 10" id="KW-0169">Cobalamin biosynthesis</keyword>
<reference evidence="11 12" key="1">
    <citation type="submission" date="2010-12" db="EMBL/GenBank/DDBJ databases">
        <authorList>
            <person name="Muzny D."/>
            <person name="Qin X."/>
            <person name="Deng J."/>
            <person name="Jiang H."/>
            <person name="Liu Y."/>
            <person name="Qu J."/>
            <person name="Song X.-Z."/>
            <person name="Zhang L."/>
            <person name="Thornton R."/>
            <person name="Coyle M."/>
            <person name="Francisco L."/>
            <person name="Jackson L."/>
            <person name="Javaid M."/>
            <person name="Korchina V."/>
            <person name="Kovar C."/>
            <person name="Mata R."/>
            <person name="Mathew T."/>
            <person name="Ngo R."/>
            <person name="Nguyen L."/>
            <person name="Nguyen N."/>
            <person name="Okwuonu G."/>
            <person name="Ongeri F."/>
            <person name="Pham C."/>
            <person name="Simmons D."/>
            <person name="Wilczek-Boney K."/>
            <person name="Hale W."/>
            <person name="Jakkamsetti A."/>
            <person name="Pham P."/>
            <person name="Ruth R."/>
            <person name="San Lucas F."/>
            <person name="Warren J."/>
            <person name="Zhang J."/>
            <person name="Zhao Z."/>
            <person name="Zhou C."/>
            <person name="Zhu D."/>
            <person name="Lee S."/>
            <person name="Bess C."/>
            <person name="Blankenburg K."/>
            <person name="Forbes L."/>
            <person name="Fu Q."/>
            <person name="Gubbala S."/>
            <person name="Hirani K."/>
            <person name="Jayaseelan J.C."/>
            <person name="Lara F."/>
            <person name="Munidasa M."/>
            <person name="Palculict T."/>
            <person name="Patil S."/>
            <person name="Pu L.-L."/>
            <person name="Saada N."/>
            <person name="Tang L."/>
            <person name="Weissenberger G."/>
            <person name="Zhu Y."/>
            <person name="Hemphill L."/>
            <person name="Shang Y."/>
            <person name="Youmans B."/>
            <person name="Ayvaz T."/>
            <person name="Ross M."/>
            <person name="Santibanez J."/>
            <person name="Aqrawi P."/>
            <person name="Gross S."/>
            <person name="Joshi V."/>
            <person name="Fowler G."/>
            <person name="Nazareth L."/>
            <person name="Reid J."/>
            <person name="Worley K."/>
            <person name="Petrosino J."/>
            <person name="Highlander S."/>
            <person name="Gibbs R."/>
        </authorList>
    </citation>
    <scope>NUCLEOTIDE SEQUENCE [LARGE SCALE GENOMIC DNA]</scope>
    <source>
        <strain evidence="11 12">ATCC 51599</strain>
    </source>
</reference>
<keyword evidence="7 10" id="KW-0808">Transferase</keyword>
<dbReference type="NCBIfam" id="NF000996">
    <property type="entry name" value="PRK00105.1"/>
    <property type="match status" value="1"/>
</dbReference>
<comment type="similarity">
    <text evidence="2 10">Belongs to the CobT family.</text>
</comment>
<dbReference type="EMBL" id="AEQP01000001">
    <property type="protein sequence ID" value="EFV95998.1"/>
    <property type="molecule type" value="Genomic_DNA"/>
</dbReference>
<accession>E7RUL5</accession>
<dbReference type="InterPro" id="IPR023195">
    <property type="entry name" value="Nict_dMeBzImd_PRibTrfase_N"/>
</dbReference>
<gene>
    <name evidence="10 11" type="primary">cobT</name>
    <name evidence="11" type="ORF">HMPREF0551_0181</name>
</gene>
<evidence type="ECO:0000256" key="6">
    <source>
        <dbReference type="ARBA" id="ARBA00022676"/>
    </source>
</evidence>
<dbReference type="HOGENOM" id="CLU_002982_0_0_4"/>
<evidence type="ECO:0000256" key="10">
    <source>
        <dbReference type="HAMAP-Rule" id="MF_00230"/>
    </source>
</evidence>
<evidence type="ECO:0000256" key="7">
    <source>
        <dbReference type="ARBA" id="ARBA00022679"/>
    </source>
</evidence>
<dbReference type="Pfam" id="PF02277">
    <property type="entry name" value="DBI_PRT"/>
    <property type="match status" value="1"/>
</dbReference>
<dbReference type="EC" id="2.4.2.21" evidence="3 10"/>
<dbReference type="UniPathway" id="UPA00061">
    <property type="reaction ID" value="UER00516"/>
</dbReference>
<dbReference type="eggNOG" id="COG2038">
    <property type="taxonomic scope" value="Bacteria"/>
</dbReference>
<comment type="function">
    <text evidence="10">Catalyzes the synthesis of alpha-ribazole-5'-phosphate from nicotinate mononucleotide (NAMN) and 5,6-dimethylbenzimidazole (DMB).</text>
</comment>
<organism evidence="11 12">
    <name type="scientific">Lautropia mirabilis ATCC 51599</name>
    <dbReference type="NCBI Taxonomy" id="887898"/>
    <lineage>
        <taxon>Bacteria</taxon>
        <taxon>Pseudomonadati</taxon>
        <taxon>Pseudomonadota</taxon>
        <taxon>Betaproteobacteria</taxon>
        <taxon>Burkholderiales</taxon>
        <taxon>Burkholderiaceae</taxon>
        <taxon>Lautropia</taxon>
    </lineage>
</organism>
<dbReference type="HAMAP" id="MF_00230">
    <property type="entry name" value="CobT"/>
    <property type="match status" value="1"/>
</dbReference>
<dbReference type="NCBIfam" id="TIGR03160">
    <property type="entry name" value="cobT_DBIPRT"/>
    <property type="match status" value="1"/>
</dbReference>
<dbReference type="GO" id="GO:0009236">
    <property type="term" value="P:cobalamin biosynthetic process"/>
    <property type="evidence" value="ECO:0007669"/>
    <property type="project" value="UniProtKB-UniRule"/>
</dbReference>
<dbReference type="InterPro" id="IPR036087">
    <property type="entry name" value="Nict_dMeBzImd_PRibTrfase_sf"/>
</dbReference>
<sequence length="367" mass="38099">MPFSMAFPVSLSMSLHDSSSSSQSEAVVPFIPPVLDADRAAAIQARLDAQARPPGSLGRLESLAVQIGQILRTESPRLQEPTVLLCAGDHGLVAQGVSAWPSSVTTLMMQGILSGEATVSVLARQHGLNVQVVDCGVIDPLPEQPGLVLRRVGAGTADALLQPAMTPEQCRTAIRNGREQVAGLPGNAILLGEMGIGNTSPASLLLARLAGLPIEQVVGPGAGLDAAGRQRKIQVLGQVLERHAQATEPLDALAALGGFEIATLAGAVLQAALESRVIVVDGFITSSAVLVAARLQPAVLERCVFSHVSAEPGHRLMLQAMQADPLLQFGMRLGEGSAAALVWPLLESACRALNEIAPLEKVMARGA</sequence>
<dbReference type="STRING" id="887898.HMPREF0551_0181"/>
<comment type="pathway">
    <text evidence="1 10">Nucleoside biosynthesis; alpha-ribazole biosynthesis; alpha-ribazole from 5,6-dimethylbenzimidazole: step 1/2.</text>
</comment>
<dbReference type="InterPro" id="IPR003200">
    <property type="entry name" value="Nict_dMeBzImd_PRibTrfase"/>
</dbReference>
<dbReference type="SUPFAM" id="SSF52733">
    <property type="entry name" value="Nicotinate mononucleotide:5,6-dimethylbenzimidazole phosphoribosyltransferase (CobT)"/>
    <property type="match status" value="1"/>
</dbReference>
<evidence type="ECO:0000313" key="12">
    <source>
        <dbReference type="Proteomes" id="UP000011021"/>
    </source>
</evidence>
<evidence type="ECO:0000256" key="9">
    <source>
        <dbReference type="ARBA" id="ARBA00047340"/>
    </source>
</evidence>
<comment type="catalytic activity">
    <reaction evidence="9 10">
        <text>5,6-dimethylbenzimidazole + nicotinate beta-D-ribonucleotide = alpha-ribazole 5'-phosphate + nicotinate + H(+)</text>
        <dbReference type="Rhea" id="RHEA:11196"/>
        <dbReference type="ChEBI" id="CHEBI:15378"/>
        <dbReference type="ChEBI" id="CHEBI:15890"/>
        <dbReference type="ChEBI" id="CHEBI:32544"/>
        <dbReference type="ChEBI" id="CHEBI:57502"/>
        <dbReference type="ChEBI" id="CHEBI:57918"/>
        <dbReference type="EC" id="2.4.2.21"/>
    </reaction>
</comment>
<keyword evidence="6 10" id="KW-0328">Glycosyltransferase</keyword>
<dbReference type="PANTHER" id="PTHR43463">
    <property type="entry name" value="NICOTINATE-NUCLEOTIDE--DIMETHYLBENZIMIDAZOLE PHOSPHORIBOSYLTRANSFERASE"/>
    <property type="match status" value="1"/>
</dbReference>
<evidence type="ECO:0000256" key="4">
    <source>
        <dbReference type="ARBA" id="ARBA00015486"/>
    </source>
</evidence>
<dbReference type="InterPro" id="IPR017846">
    <property type="entry name" value="Nict_dMeBzImd_PRibTrfase_bact"/>
</dbReference>
<protein>
    <recommendedName>
        <fullName evidence="4 10">Nicotinate-nucleotide--dimethylbenzimidazole phosphoribosyltransferase</fullName>
        <shortName evidence="10">NN:DBI PRT</shortName>
        <ecNumber evidence="3 10">2.4.2.21</ecNumber>
    </recommendedName>
    <alternativeName>
        <fullName evidence="8 10">N(1)-alpha-phosphoribosyltransferase</fullName>
    </alternativeName>
</protein>
<dbReference type="Proteomes" id="UP000011021">
    <property type="component" value="Unassembled WGS sequence"/>
</dbReference>
<dbReference type="CDD" id="cd02439">
    <property type="entry name" value="DMB-PRT_CobT"/>
    <property type="match status" value="1"/>
</dbReference>
<evidence type="ECO:0000256" key="3">
    <source>
        <dbReference type="ARBA" id="ARBA00011991"/>
    </source>
</evidence>
<evidence type="ECO:0000313" key="11">
    <source>
        <dbReference type="EMBL" id="EFV95998.1"/>
    </source>
</evidence>
<dbReference type="FunFam" id="3.40.50.10210:FF:000001">
    <property type="entry name" value="Nicotinate-nucleotide--dimethylbenzimidazole phosphoribosyltransferase"/>
    <property type="match status" value="1"/>
</dbReference>
<dbReference type="GO" id="GO:0008939">
    <property type="term" value="F:nicotinate-nucleotide-dimethylbenzimidazole phosphoribosyltransferase activity"/>
    <property type="evidence" value="ECO:0007669"/>
    <property type="project" value="UniProtKB-UniRule"/>
</dbReference>
<evidence type="ECO:0000256" key="2">
    <source>
        <dbReference type="ARBA" id="ARBA00007110"/>
    </source>
</evidence>
<keyword evidence="12" id="KW-1185">Reference proteome</keyword>
<name>E7RUL5_9BURK</name>